<dbReference type="EMBL" id="JBHSQO010000068">
    <property type="protein sequence ID" value="MFC6094605.1"/>
    <property type="molecule type" value="Genomic_DNA"/>
</dbReference>
<dbReference type="RefSeq" id="WP_380643014.1">
    <property type="nucleotide sequence ID" value="NZ_JBHSQO010000068.1"/>
</dbReference>
<evidence type="ECO:0000313" key="1">
    <source>
        <dbReference type="EMBL" id="MFC6094605.1"/>
    </source>
</evidence>
<gene>
    <name evidence="1" type="ORF">ACFP3R_35515</name>
</gene>
<accession>A0ABW1PGN6</accession>
<reference evidence="2" key="1">
    <citation type="journal article" date="2019" name="Int. J. Syst. Evol. Microbiol.">
        <title>The Global Catalogue of Microorganisms (GCM) 10K type strain sequencing project: providing services to taxonomists for standard genome sequencing and annotation.</title>
        <authorList>
            <consortium name="The Broad Institute Genomics Platform"/>
            <consortium name="The Broad Institute Genome Sequencing Center for Infectious Disease"/>
            <person name="Wu L."/>
            <person name="Ma J."/>
        </authorList>
    </citation>
    <scope>NUCLEOTIDE SEQUENCE [LARGE SCALE GENOMIC DNA]</scope>
    <source>
        <strain evidence="2">CGMCC 4.7246</strain>
    </source>
</reference>
<evidence type="ECO:0000313" key="2">
    <source>
        <dbReference type="Proteomes" id="UP001596220"/>
    </source>
</evidence>
<keyword evidence="2" id="KW-1185">Reference proteome</keyword>
<proteinExistence type="predicted"/>
<comment type="caution">
    <text evidence="1">The sequence shown here is derived from an EMBL/GenBank/DDBJ whole genome shotgun (WGS) entry which is preliminary data.</text>
</comment>
<sequence>MRRRGAEFRAFVRAHHPDVGGDPEAFALGLAALRDELGARWDAPVVVERRPWWRRLRRRPRRNLE</sequence>
<evidence type="ECO:0008006" key="3">
    <source>
        <dbReference type="Google" id="ProtNLM"/>
    </source>
</evidence>
<name>A0ABW1PGN6_9PSEU</name>
<protein>
    <recommendedName>
        <fullName evidence="3">J domain-containing protein</fullName>
    </recommendedName>
</protein>
<organism evidence="1 2">
    <name type="scientific">Saccharothrix lopnurensis</name>
    <dbReference type="NCBI Taxonomy" id="1670621"/>
    <lineage>
        <taxon>Bacteria</taxon>
        <taxon>Bacillati</taxon>
        <taxon>Actinomycetota</taxon>
        <taxon>Actinomycetes</taxon>
        <taxon>Pseudonocardiales</taxon>
        <taxon>Pseudonocardiaceae</taxon>
        <taxon>Saccharothrix</taxon>
    </lineage>
</organism>
<dbReference type="Proteomes" id="UP001596220">
    <property type="component" value="Unassembled WGS sequence"/>
</dbReference>